<sequence>MAQYQFSFVRDIQGSRCAMMYMMSIAGSCTEILYGNSVRDGMTADSPSLKDSHLSRVSGVSLSLPQPTPHSDHKPGNAKSLALALAASACIAWIWVKEALEYWTWSRYLSSSGTSWSFEAFEDEGRVPGACQAQRRVLQAGSAAGPVFSSSGDSGLIGLSVRIDITEVRTGYCADETAFIRGSSPPGRHC</sequence>
<organism evidence="1 2">
    <name type="scientific">Colletotrichum lupini</name>
    <dbReference type="NCBI Taxonomy" id="145971"/>
    <lineage>
        <taxon>Eukaryota</taxon>
        <taxon>Fungi</taxon>
        <taxon>Dikarya</taxon>
        <taxon>Ascomycota</taxon>
        <taxon>Pezizomycotina</taxon>
        <taxon>Sordariomycetes</taxon>
        <taxon>Hypocreomycetidae</taxon>
        <taxon>Glomerellales</taxon>
        <taxon>Glomerellaceae</taxon>
        <taxon>Colletotrichum</taxon>
        <taxon>Colletotrichum acutatum species complex</taxon>
    </lineage>
</organism>
<dbReference type="RefSeq" id="XP_049146282.1">
    <property type="nucleotide sequence ID" value="XM_049289137.1"/>
</dbReference>
<gene>
    <name evidence="1" type="ORF">CLUP02_10161</name>
</gene>
<protein>
    <submittedName>
        <fullName evidence="1">Uncharacterized protein</fullName>
    </submittedName>
</protein>
<evidence type="ECO:0000313" key="1">
    <source>
        <dbReference type="EMBL" id="UQC84665.1"/>
    </source>
</evidence>
<accession>A0A9Q8WJA4</accession>
<dbReference type="Proteomes" id="UP000830671">
    <property type="component" value="Chromosome 5"/>
</dbReference>
<keyword evidence="2" id="KW-1185">Reference proteome</keyword>
<name>A0A9Q8WJA4_9PEZI</name>
<dbReference type="KEGG" id="clup:CLUP02_10161"/>
<reference evidence="1" key="1">
    <citation type="journal article" date="2021" name="Mol. Plant Microbe Interact.">
        <title>Complete Genome Sequence of the Plant-Pathogenic Fungus Colletotrichum lupini.</title>
        <authorList>
            <person name="Baroncelli R."/>
            <person name="Pensec F."/>
            <person name="Da Lio D."/>
            <person name="Boufleur T."/>
            <person name="Vicente I."/>
            <person name="Sarrocco S."/>
            <person name="Picot A."/>
            <person name="Baraldi E."/>
            <person name="Sukno S."/>
            <person name="Thon M."/>
            <person name="Le Floch G."/>
        </authorList>
    </citation>
    <scope>NUCLEOTIDE SEQUENCE</scope>
    <source>
        <strain evidence="1">IMI 504893</strain>
    </source>
</reference>
<dbReference type="EMBL" id="CP019477">
    <property type="protein sequence ID" value="UQC84665.1"/>
    <property type="molecule type" value="Genomic_DNA"/>
</dbReference>
<dbReference type="GeneID" id="73344147"/>
<proteinExistence type="predicted"/>
<evidence type="ECO:0000313" key="2">
    <source>
        <dbReference type="Proteomes" id="UP000830671"/>
    </source>
</evidence>
<dbReference type="AlphaFoldDB" id="A0A9Q8WJA4"/>